<accession>A0A2T7NWB9</accession>
<dbReference type="EMBL" id="PZQS01000008">
    <property type="protein sequence ID" value="PVD25473.1"/>
    <property type="molecule type" value="Genomic_DNA"/>
</dbReference>
<evidence type="ECO:0000313" key="12">
    <source>
        <dbReference type="EMBL" id="PVD25473.1"/>
    </source>
</evidence>
<evidence type="ECO:0000256" key="2">
    <source>
        <dbReference type="ARBA" id="ARBA00004308"/>
    </source>
</evidence>
<dbReference type="Pfam" id="PF06399">
    <property type="entry name" value="GFRP"/>
    <property type="match status" value="1"/>
</dbReference>
<feature type="signal peptide" evidence="11">
    <location>
        <begin position="1"/>
        <end position="23"/>
    </location>
</feature>
<dbReference type="Gene3D" id="3.50.30.50">
    <property type="entry name" value="Putative cyclase"/>
    <property type="match status" value="1"/>
</dbReference>
<evidence type="ECO:0000256" key="10">
    <source>
        <dbReference type="ARBA" id="ARBA00032599"/>
    </source>
</evidence>
<evidence type="ECO:0000256" key="1">
    <source>
        <dbReference type="ARBA" id="ARBA00004259"/>
    </source>
</evidence>
<gene>
    <name evidence="12" type="ORF">C0Q70_13129</name>
</gene>
<dbReference type="SUPFAM" id="SSF69761">
    <property type="entry name" value="GTP cyclohydrolase I feedback regulatory protein, GFRP"/>
    <property type="match status" value="1"/>
</dbReference>
<keyword evidence="9" id="KW-0539">Nucleus</keyword>
<evidence type="ECO:0000256" key="6">
    <source>
        <dbReference type="ARBA" id="ARBA00020099"/>
    </source>
</evidence>
<evidence type="ECO:0000256" key="5">
    <source>
        <dbReference type="ARBA" id="ARBA00007865"/>
    </source>
</evidence>
<dbReference type="AlphaFoldDB" id="A0A2T7NWB9"/>
<proteinExistence type="inferred from homology"/>
<dbReference type="GO" id="GO:0005829">
    <property type="term" value="C:cytosol"/>
    <property type="evidence" value="ECO:0007669"/>
    <property type="project" value="UniProtKB-SubCell"/>
</dbReference>
<comment type="subcellular location">
    <subcellularLocation>
        <location evidence="3">Cytoplasm</location>
        <location evidence="3">Cytosol</location>
    </subcellularLocation>
    <subcellularLocation>
        <location evidence="2">Endomembrane system</location>
    </subcellularLocation>
    <subcellularLocation>
        <location evidence="1">Nucleus envelope</location>
    </subcellularLocation>
</comment>
<dbReference type="GO" id="GO:0019441">
    <property type="term" value="P:L-tryptophan catabolic process to kynurenine"/>
    <property type="evidence" value="ECO:0007669"/>
    <property type="project" value="InterPro"/>
</dbReference>
<evidence type="ECO:0000256" key="8">
    <source>
        <dbReference type="ARBA" id="ARBA00023136"/>
    </source>
</evidence>
<keyword evidence="7" id="KW-0963">Cytoplasm</keyword>
<dbReference type="Proteomes" id="UP000245119">
    <property type="component" value="Linkage Group LG8"/>
</dbReference>
<dbReference type="SUPFAM" id="SSF102198">
    <property type="entry name" value="Putative cyclase"/>
    <property type="match status" value="1"/>
</dbReference>
<dbReference type="InterPro" id="IPR007325">
    <property type="entry name" value="KFase/CYL"/>
</dbReference>
<dbReference type="InterPro" id="IPR037175">
    <property type="entry name" value="KFase_sf"/>
</dbReference>
<sequence>MALRMTLLPVATILITWTATSLGSPLEIYDLTHEIGQDPMSWPLFPKFNFTIQMRGRQPAGYWLESNTFEMAEHSGTHMDAPSHFTEGGLRVHQIPASRLIGPGVVIDVTEKVASNPEYLVSEGDLQEWEQNHGRIPDGAVILMRSGWSSRYPERQRILNTRNIMDINSFRFPGFKVDAAQWLASHRNITAVGVDTPSPDNRLNYGDGKGYPVHTTLLPKGILILENVRMTADVPPSGTIVIVGVINLSEGSGSPMRLFAHNANGMLAYTRTKGKHVTSVCPIPVGHYMKLGGQTGFQGITADSHLKASRENGPTIVGDQWSDPDLMKYLGAKLMKEFGNNFEEYRCEDPPRVVLDKLEEQGYRVVCMTGVGQTCIWTLHKETKDKE</sequence>
<comment type="similarity">
    <text evidence="4">Belongs to the GFRP family.</text>
</comment>
<dbReference type="GO" id="GO:0004061">
    <property type="term" value="F:arylformamidase activity"/>
    <property type="evidence" value="ECO:0007669"/>
    <property type="project" value="InterPro"/>
</dbReference>
<dbReference type="FunFam" id="3.30.1410.10:FF:000001">
    <property type="entry name" value="GTP cyclohydrolase 1 feedback regulatory protein"/>
    <property type="match status" value="1"/>
</dbReference>
<dbReference type="Pfam" id="PF04199">
    <property type="entry name" value="Cyclase"/>
    <property type="match status" value="1"/>
</dbReference>
<protein>
    <recommendedName>
        <fullName evidence="6">GTP cyclohydrolase 1 feedback regulatory protein</fullName>
    </recommendedName>
    <alternativeName>
        <fullName evidence="10">GTP cyclohydrolase I feedback regulatory protein</fullName>
    </alternativeName>
</protein>
<dbReference type="GO" id="GO:0009890">
    <property type="term" value="P:negative regulation of biosynthetic process"/>
    <property type="evidence" value="ECO:0007669"/>
    <property type="project" value="InterPro"/>
</dbReference>
<comment type="caution">
    <text evidence="12">The sequence shown here is derived from an EMBL/GenBank/DDBJ whole genome shotgun (WGS) entry which is preliminary data.</text>
</comment>
<evidence type="ECO:0000313" key="13">
    <source>
        <dbReference type="Proteomes" id="UP000245119"/>
    </source>
</evidence>
<organism evidence="12 13">
    <name type="scientific">Pomacea canaliculata</name>
    <name type="common">Golden apple snail</name>
    <dbReference type="NCBI Taxonomy" id="400727"/>
    <lineage>
        <taxon>Eukaryota</taxon>
        <taxon>Metazoa</taxon>
        <taxon>Spiralia</taxon>
        <taxon>Lophotrochozoa</taxon>
        <taxon>Mollusca</taxon>
        <taxon>Gastropoda</taxon>
        <taxon>Caenogastropoda</taxon>
        <taxon>Architaenioglossa</taxon>
        <taxon>Ampullarioidea</taxon>
        <taxon>Ampullariidae</taxon>
        <taxon>Pomacea</taxon>
    </lineage>
</organism>
<dbReference type="GO" id="GO:0005635">
    <property type="term" value="C:nuclear envelope"/>
    <property type="evidence" value="ECO:0007669"/>
    <property type="project" value="UniProtKB-SubCell"/>
</dbReference>
<evidence type="ECO:0000256" key="9">
    <source>
        <dbReference type="ARBA" id="ARBA00023242"/>
    </source>
</evidence>
<keyword evidence="11" id="KW-0732">Signal</keyword>
<dbReference type="PANTHER" id="PTHR31118">
    <property type="entry name" value="CYCLASE-LIKE PROTEIN 2"/>
    <property type="match status" value="1"/>
</dbReference>
<evidence type="ECO:0000256" key="7">
    <source>
        <dbReference type="ARBA" id="ARBA00022490"/>
    </source>
</evidence>
<dbReference type="PANTHER" id="PTHR31118:SF12">
    <property type="entry name" value="CYCLASE-LIKE PROTEIN 2"/>
    <property type="match status" value="1"/>
</dbReference>
<dbReference type="OrthoDB" id="7108654at2759"/>
<dbReference type="InterPro" id="IPR009112">
    <property type="entry name" value="GTP_CycHdrlase_I_reg"/>
</dbReference>
<feature type="chain" id="PRO_5015557737" description="GTP cyclohydrolase 1 feedback regulatory protein" evidence="11">
    <location>
        <begin position="24"/>
        <end position="387"/>
    </location>
</feature>
<dbReference type="InterPro" id="IPR036717">
    <property type="entry name" value="GFRP_sf"/>
</dbReference>
<name>A0A2T7NWB9_POMCA</name>
<evidence type="ECO:0000256" key="11">
    <source>
        <dbReference type="SAM" id="SignalP"/>
    </source>
</evidence>
<comment type="similarity">
    <text evidence="5">Belongs to the Cyclase 1 superfamily.</text>
</comment>
<dbReference type="STRING" id="400727.A0A2T7NWB9"/>
<keyword evidence="13" id="KW-1185">Reference proteome</keyword>
<keyword evidence="8" id="KW-0472">Membrane</keyword>
<evidence type="ECO:0000256" key="3">
    <source>
        <dbReference type="ARBA" id="ARBA00004514"/>
    </source>
</evidence>
<dbReference type="Gene3D" id="3.30.1410.10">
    <property type="entry name" value="GTP cyclohydrolase I feedback regulatory protein GFRP"/>
    <property type="match status" value="1"/>
</dbReference>
<reference evidence="12 13" key="1">
    <citation type="submission" date="2018-04" db="EMBL/GenBank/DDBJ databases">
        <title>The genome of golden apple snail Pomacea canaliculata provides insight into stress tolerance and invasive adaptation.</title>
        <authorList>
            <person name="Liu C."/>
            <person name="Liu B."/>
            <person name="Ren Y."/>
            <person name="Zhang Y."/>
            <person name="Wang H."/>
            <person name="Li S."/>
            <person name="Jiang F."/>
            <person name="Yin L."/>
            <person name="Zhang G."/>
            <person name="Qian W."/>
            <person name="Fan W."/>
        </authorList>
    </citation>
    <scope>NUCLEOTIDE SEQUENCE [LARGE SCALE GENOMIC DNA]</scope>
    <source>
        <strain evidence="12">SZHN2017</strain>
        <tissue evidence="12">Muscle</tissue>
    </source>
</reference>
<evidence type="ECO:0000256" key="4">
    <source>
        <dbReference type="ARBA" id="ARBA00007605"/>
    </source>
</evidence>